<feature type="domain" description="G-protein coupled receptors family 1 profile" evidence="13">
    <location>
        <begin position="272"/>
        <end position="522"/>
    </location>
</feature>
<evidence type="ECO:0000256" key="9">
    <source>
        <dbReference type="ARBA" id="ARBA00023170"/>
    </source>
</evidence>
<keyword evidence="9 11" id="KW-0675">Receptor</keyword>
<dbReference type="SUPFAM" id="SSF81321">
    <property type="entry name" value="Family A G protein-coupled receptor-like"/>
    <property type="match status" value="2"/>
</dbReference>
<evidence type="ECO:0000256" key="4">
    <source>
        <dbReference type="ARBA" id="ARBA00022692"/>
    </source>
</evidence>
<dbReference type="FunFam" id="1.20.1070.10:FF:000002">
    <property type="entry name" value="Olfactory receptor"/>
    <property type="match status" value="1"/>
</dbReference>
<keyword evidence="10 11" id="KW-0807">Transducer</keyword>
<sequence>MAYDLFVAICNPLHYTLVLTNKVVSAIAFIILLRPLAIAIPFVVLMLKLSFCGHQLTPHTYCEHMGIARLPCASIKGNIVYGLCAISNLLFDILAIFLSYIQIPLAVFHLPSRDARLKALSTCGSHVCVTLSFYTPAFFSFMTHRFGHNVPRYIHILLANFYVVIPPALNPVIYGVRTKQIRERGMESGILLVMAFNCYIAICDPPRHTFHPGTYDGHGGNGICHLQHPRACCASPSPASGFPIISSARGPDRSGPPLQVWYPLQRQKALLGNILLLIIIPKERSLHQPMYIFLAVLAATDLGLCVAIAPKMLAIFWFGSRSMAFDACLTQLFFVHALQGMESGMLLAMAFDRYIAIRHPLRYISILTPFFLARVVLMVAIRATVLVGILPILLKQLKLFHSFIVVHSYCEHMAVVKMAAEDIHINKSYGLFVAFAILGFDIVFVFISYILIFQAVFHLPQKEARIKAFNTCTAHIVVFLEFYILAFFSFFSHRFGHVSPYVHILLSTLYLLVPPALNPLVYGVKTKEIRIKVAQAFILKFDTQQ</sequence>
<name>A0A091E000_FUKDA</name>
<dbReference type="Proteomes" id="UP000028990">
    <property type="component" value="Unassembled WGS sequence"/>
</dbReference>
<dbReference type="FunFam" id="1.20.1070.10:FF:000006">
    <property type="entry name" value="Olfactory receptor"/>
    <property type="match status" value="1"/>
</dbReference>
<feature type="transmembrane region" description="Helical" evidence="12">
    <location>
        <begin position="291"/>
        <end position="319"/>
    </location>
</feature>
<dbReference type="SMART" id="SM01381">
    <property type="entry name" value="7TM_GPCR_Srsx"/>
    <property type="match status" value="1"/>
</dbReference>
<dbReference type="InterPro" id="IPR000725">
    <property type="entry name" value="Olfact_rcpt"/>
</dbReference>
<feature type="transmembrane region" description="Helical" evidence="12">
    <location>
        <begin position="371"/>
        <end position="394"/>
    </location>
</feature>
<evidence type="ECO:0000256" key="3">
    <source>
        <dbReference type="ARBA" id="ARBA00022606"/>
    </source>
</evidence>
<dbReference type="GO" id="GO:0004984">
    <property type="term" value="F:olfactory receptor activity"/>
    <property type="evidence" value="ECO:0007669"/>
    <property type="project" value="InterPro"/>
</dbReference>
<accession>A0A091E000</accession>
<keyword evidence="3" id="KW-0716">Sensory transduction</keyword>
<gene>
    <name evidence="14" type="ORF">H920_02543</name>
</gene>
<reference evidence="14 15" key="1">
    <citation type="submission" date="2013-11" db="EMBL/GenBank/DDBJ databases">
        <title>The Damaraland mole rat (Fukomys damarensis) genome and evolution of African mole rats.</title>
        <authorList>
            <person name="Gladyshev V.N."/>
            <person name="Fang X."/>
        </authorList>
    </citation>
    <scope>NUCLEOTIDE SEQUENCE [LARGE SCALE GENOMIC DNA]</scope>
    <source>
        <tissue evidence="14">Liver</tissue>
    </source>
</reference>
<evidence type="ECO:0000313" key="15">
    <source>
        <dbReference type="Proteomes" id="UP000028990"/>
    </source>
</evidence>
<evidence type="ECO:0000256" key="8">
    <source>
        <dbReference type="ARBA" id="ARBA00023136"/>
    </source>
</evidence>
<evidence type="ECO:0000313" key="14">
    <source>
        <dbReference type="EMBL" id="KFO36033.1"/>
    </source>
</evidence>
<evidence type="ECO:0000256" key="7">
    <source>
        <dbReference type="ARBA" id="ARBA00023040"/>
    </source>
</evidence>
<feature type="transmembrane region" description="Helical" evidence="12">
    <location>
        <begin position="153"/>
        <end position="176"/>
    </location>
</feature>
<keyword evidence="8 12" id="KW-0472">Membrane</keyword>
<feature type="transmembrane region" description="Helical" evidence="12">
    <location>
        <begin position="468"/>
        <end position="489"/>
    </location>
</feature>
<dbReference type="PROSITE" id="PS50262">
    <property type="entry name" value="G_PROTEIN_RECEP_F1_2"/>
    <property type="match status" value="2"/>
</dbReference>
<keyword evidence="5" id="KW-0552">Olfaction</keyword>
<dbReference type="eggNOG" id="ENOG502SITM">
    <property type="taxonomic scope" value="Eukaryota"/>
</dbReference>
<keyword evidence="7 11" id="KW-0297">G-protein coupled receptor</keyword>
<feature type="transmembrane region" description="Helical" evidence="12">
    <location>
        <begin position="79"/>
        <end position="103"/>
    </location>
</feature>
<evidence type="ECO:0000256" key="2">
    <source>
        <dbReference type="ARBA" id="ARBA00004141"/>
    </source>
</evidence>
<keyword evidence="6 12" id="KW-1133">Transmembrane helix</keyword>
<dbReference type="GO" id="GO:0005886">
    <property type="term" value="C:plasma membrane"/>
    <property type="evidence" value="ECO:0007669"/>
    <property type="project" value="TreeGrafter"/>
</dbReference>
<feature type="transmembrane region" description="Helical" evidence="12">
    <location>
        <begin position="501"/>
        <end position="522"/>
    </location>
</feature>
<comment type="function">
    <text evidence="1">Odorant receptor.</text>
</comment>
<proteinExistence type="inferred from homology"/>
<dbReference type="Gene3D" id="1.20.1070.10">
    <property type="entry name" value="Rhodopsin 7-helix transmembrane proteins"/>
    <property type="match status" value="2"/>
</dbReference>
<evidence type="ECO:0000256" key="5">
    <source>
        <dbReference type="ARBA" id="ARBA00022725"/>
    </source>
</evidence>
<organism evidence="14 15">
    <name type="scientific">Fukomys damarensis</name>
    <name type="common">Damaraland mole rat</name>
    <name type="synonym">Cryptomys damarensis</name>
    <dbReference type="NCBI Taxonomy" id="885580"/>
    <lineage>
        <taxon>Eukaryota</taxon>
        <taxon>Metazoa</taxon>
        <taxon>Chordata</taxon>
        <taxon>Craniata</taxon>
        <taxon>Vertebrata</taxon>
        <taxon>Euteleostomi</taxon>
        <taxon>Mammalia</taxon>
        <taxon>Eutheria</taxon>
        <taxon>Euarchontoglires</taxon>
        <taxon>Glires</taxon>
        <taxon>Rodentia</taxon>
        <taxon>Hystricomorpha</taxon>
        <taxon>Bathyergidae</taxon>
        <taxon>Fukomys</taxon>
    </lineage>
</organism>
<comment type="similarity">
    <text evidence="11">Belongs to the G-protein coupled receptor 1 family.</text>
</comment>
<dbReference type="AlphaFoldDB" id="A0A091E000"/>
<dbReference type="EMBL" id="KN121558">
    <property type="protein sequence ID" value="KFO36033.1"/>
    <property type="molecule type" value="Genomic_DNA"/>
</dbReference>
<protein>
    <submittedName>
        <fullName evidence="14">Olfactory receptor 52A1</fullName>
    </submittedName>
</protein>
<dbReference type="InterPro" id="IPR050402">
    <property type="entry name" value="OR51/52/56-like"/>
</dbReference>
<dbReference type="GO" id="GO:0071396">
    <property type="term" value="P:cellular response to lipid"/>
    <property type="evidence" value="ECO:0007669"/>
    <property type="project" value="UniProtKB-ARBA"/>
</dbReference>
<dbReference type="InterPro" id="IPR000276">
    <property type="entry name" value="GPCR_Rhodpsn"/>
</dbReference>
<comment type="subcellular location">
    <subcellularLocation>
        <location evidence="2">Membrane</location>
        <topology evidence="2">Multi-pass membrane protein</topology>
    </subcellularLocation>
</comment>
<dbReference type="InterPro" id="IPR017452">
    <property type="entry name" value="GPCR_Rhodpsn_7TM"/>
</dbReference>
<keyword evidence="15" id="KW-1185">Reference proteome</keyword>
<dbReference type="PANTHER" id="PTHR26450:SF146">
    <property type="entry name" value="OLFACTORY RECEPTOR"/>
    <property type="match status" value="1"/>
</dbReference>
<feature type="transmembrane region" description="Helical" evidence="12">
    <location>
        <begin position="331"/>
        <end position="351"/>
    </location>
</feature>
<evidence type="ECO:0000256" key="10">
    <source>
        <dbReference type="ARBA" id="ARBA00023224"/>
    </source>
</evidence>
<dbReference type="Pfam" id="PF13853">
    <property type="entry name" value="7tm_4"/>
    <property type="match status" value="2"/>
</dbReference>
<feature type="transmembrane region" description="Helical" evidence="12">
    <location>
        <begin position="23"/>
        <end position="47"/>
    </location>
</feature>
<dbReference type="GO" id="GO:0004930">
    <property type="term" value="F:G protein-coupled receptor activity"/>
    <property type="evidence" value="ECO:0007669"/>
    <property type="project" value="UniProtKB-KW"/>
</dbReference>
<feature type="transmembrane region" description="Helical" evidence="12">
    <location>
        <begin position="431"/>
        <end position="456"/>
    </location>
</feature>
<feature type="domain" description="G-protein coupled receptors family 1 profile" evidence="13">
    <location>
        <begin position="1"/>
        <end position="174"/>
    </location>
</feature>
<dbReference type="PROSITE" id="PS00237">
    <property type="entry name" value="G_PROTEIN_RECEP_F1_1"/>
    <property type="match status" value="1"/>
</dbReference>
<evidence type="ECO:0000256" key="1">
    <source>
        <dbReference type="ARBA" id="ARBA00002936"/>
    </source>
</evidence>
<evidence type="ECO:0000256" key="11">
    <source>
        <dbReference type="RuleBase" id="RU000688"/>
    </source>
</evidence>
<dbReference type="PRINTS" id="PR00237">
    <property type="entry name" value="GPCRRHODOPSN"/>
</dbReference>
<dbReference type="PRINTS" id="PR00245">
    <property type="entry name" value="OLFACTORYR"/>
</dbReference>
<evidence type="ECO:0000256" key="12">
    <source>
        <dbReference type="SAM" id="Phobius"/>
    </source>
</evidence>
<evidence type="ECO:0000259" key="13">
    <source>
        <dbReference type="PROSITE" id="PS50262"/>
    </source>
</evidence>
<dbReference type="PANTHER" id="PTHR26450">
    <property type="entry name" value="OLFACTORY RECEPTOR 56B1-RELATED"/>
    <property type="match status" value="1"/>
</dbReference>
<evidence type="ECO:0000256" key="6">
    <source>
        <dbReference type="ARBA" id="ARBA00022989"/>
    </source>
</evidence>
<keyword evidence="4 11" id="KW-0812">Transmembrane</keyword>